<feature type="region of interest" description="Disordered" evidence="5">
    <location>
        <begin position="293"/>
        <end position="321"/>
    </location>
</feature>
<dbReference type="GeneTree" id="ENSGT00940000166094"/>
<evidence type="ECO:0000256" key="4">
    <source>
        <dbReference type="ARBA" id="ARBA00023180"/>
    </source>
</evidence>
<keyword evidence="4" id="KW-0325">Glycoprotein</keyword>
<accession>A0A3B3SC37</accession>
<evidence type="ECO:0000259" key="8">
    <source>
        <dbReference type="SMART" id="SM00409"/>
    </source>
</evidence>
<dbReference type="GO" id="GO:0016020">
    <property type="term" value="C:membrane"/>
    <property type="evidence" value="ECO:0007669"/>
    <property type="project" value="UniProtKB-SubCell"/>
</dbReference>
<feature type="chain" id="PRO_5017340077" description="Immunoglobulin domain-containing protein" evidence="7">
    <location>
        <begin position="18"/>
        <end position="321"/>
    </location>
</feature>
<reference evidence="9" key="1">
    <citation type="submission" date="2025-08" db="UniProtKB">
        <authorList>
            <consortium name="Ensembl"/>
        </authorList>
    </citation>
    <scope>IDENTIFICATION</scope>
</reference>
<organism evidence="9 10">
    <name type="scientific">Paramormyrops kingsleyae</name>
    <dbReference type="NCBI Taxonomy" id="1676925"/>
    <lineage>
        <taxon>Eukaryota</taxon>
        <taxon>Metazoa</taxon>
        <taxon>Chordata</taxon>
        <taxon>Craniata</taxon>
        <taxon>Vertebrata</taxon>
        <taxon>Euteleostomi</taxon>
        <taxon>Actinopterygii</taxon>
        <taxon>Neopterygii</taxon>
        <taxon>Teleostei</taxon>
        <taxon>Osteoglossocephala</taxon>
        <taxon>Osteoglossomorpha</taxon>
        <taxon>Osteoglossiformes</taxon>
        <taxon>Mormyridae</taxon>
        <taxon>Paramormyrops</taxon>
    </lineage>
</organism>
<dbReference type="SMART" id="SM00409">
    <property type="entry name" value="IG"/>
    <property type="match status" value="1"/>
</dbReference>
<dbReference type="PANTHER" id="PTHR12080:SF80">
    <property type="entry name" value="IMMUNOGLOBULIN V-SET DOMAIN-CONTAINING PROTEIN"/>
    <property type="match status" value="1"/>
</dbReference>
<keyword evidence="2 7" id="KW-0732">Signal</keyword>
<dbReference type="InterPro" id="IPR015631">
    <property type="entry name" value="CD2/SLAM_rcpt"/>
</dbReference>
<evidence type="ECO:0000256" key="7">
    <source>
        <dbReference type="SAM" id="SignalP"/>
    </source>
</evidence>
<dbReference type="Gene3D" id="2.60.40.10">
    <property type="entry name" value="Immunoglobulins"/>
    <property type="match status" value="1"/>
</dbReference>
<keyword evidence="10" id="KW-1185">Reference proteome</keyword>
<sequence>MITYSVIIFFVAWVTLTVETDSSPAESPVYRLKGASVHLTVEGLQHPQIRRITWRLNSTAMLEHTLDTNHTYYYPEYKKKVQFDSSDFSLLIKNVNETDQGTYTAVITETGGADSEKAKYRLHVQEAVAKPFIQMNNLTLDSAEGFCTVSVNCSVRDSWVYYTCDQTQCSQTEPQSWPDVNITVTVYHGNIICTGSNRVSNKTQSEPLGHACMKSDGIIVPPSLWYIVLILGIVCLCLVCIGFICFKMRRKRHPRNSEGELSPDGVNATYMVPRAANRAFSPNTPQDNTVYCTVGHPKDLPPGPPPPAHCDDTSIYSQVKK</sequence>
<dbReference type="InterPro" id="IPR036179">
    <property type="entry name" value="Ig-like_dom_sf"/>
</dbReference>
<dbReference type="PANTHER" id="PTHR12080">
    <property type="entry name" value="SIGNALING LYMPHOCYTIC ACTIVATION MOLECULE"/>
    <property type="match status" value="1"/>
</dbReference>
<protein>
    <recommendedName>
        <fullName evidence="8">Immunoglobulin domain-containing protein</fullName>
    </recommendedName>
</protein>
<dbReference type="InterPro" id="IPR013106">
    <property type="entry name" value="Ig_V-set"/>
</dbReference>
<keyword evidence="6" id="KW-1133">Transmembrane helix</keyword>
<evidence type="ECO:0000256" key="2">
    <source>
        <dbReference type="ARBA" id="ARBA00022729"/>
    </source>
</evidence>
<evidence type="ECO:0000313" key="9">
    <source>
        <dbReference type="Ensembl" id="ENSPKIP00000028307.1"/>
    </source>
</evidence>
<evidence type="ECO:0000256" key="5">
    <source>
        <dbReference type="SAM" id="MobiDB-lite"/>
    </source>
</evidence>
<evidence type="ECO:0000256" key="1">
    <source>
        <dbReference type="ARBA" id="ARBA00004370"/>
    </source>
</evidence>
<comment type="subcellular location">
    <subcellularLocation>
        <location evidence="1">Membrane</location>
    </subcellularLocation>
</comment>
<keyword evidence="3 6" id="KW-0472">Membrane</keyword>
<evidence type="ECO:0000256" key="6">
    <source>
        <dbReference type="SAM" id="Phobius"/>
    </source>
</evidence>
<proteinExistence type="predicted"/>
<feature type="domain" description="Immunoglobulin" evidence="8">
    <location>
        <begin position="26"/>
        <end position="125"/>
    </location>
</feature>
<dbReference type="Pfam" id="PF07686">
    <property type="entry name" value="V-set"/>
    <property type="match status" value="1"/>
</dbReference>
<evidence type="ECO:0000256" key="3">
    <source>
        <dbReference type="ARBA" id="ARBA00023136"/>
    </source>
</evidence>
<feature type="transmembrane region" description="Helical" evidence="6">
    <location>
        <begin position="224"/>
        <end position="246"/>
    </location>
</feature>
<dbReference type="SUPFAM" id="SSF48726">
    <property type="entry name" value="Immunoglobulin"/>
    <property type="match status" value="1"/>
</dbReference>
<feature type="signal peptide" evidence="7">
    <location>
        <begin position="1"/>
        <end position="17"/>
    </location>
</feature>
<dbReference type="Proteomes" id="UP000261540">
    <property type="component" value="Unplaced"/>
</dbReference>
<dbReference type="InterPro" id="IPR013783">
    <property type="entry name" value="Ig-like_fold"/>
</dbReference>
<name>A0A3B3SC37_9TELE</name>
<dbReference type="InterPro" id="IPR003599">
    <property type="entry name" value="Ig_sub"/>
</dbReference>
<dbReference type="Ensembl" id="ENSPKIT00000009085.1">
    <property type="protein sequence ID" value="ENSPKIP00000028307.1"/>
    <property type="gene ID" value="ENSPKIG00000009998.1"/>
</dbReference>
<reference evidence="9" key="2">
    <citation type="submission" date="2025-09" db="UniProtKB">
        <authorList>
            <consortium name="Ensembl"/>
        </authorList>
    </citation>
    <scope>IDENTIFICATION</scope>
</reference>
<keyword evidence="6" id="KW-0812">Transmembrane</keyword>
<evidence type="ECO:0000313" key="10">
    <source>
        <dbReference type="Proteomes" id="UP000261540"/>
    </source>
</evidence>
<dbReference type="AlphaFoldDB" id="A0A3B3SC37"/>